<protein>
    <submittedName>
        <fullName evidence="2">Endonuclease/exonuclease/phosphatase family metal-dependent hydrolase</fullName>
    </submittedName>
</protein>
<dbReference type="Gene3D" id="3.60.10.10">
    <property type="entry name" value="Endonuclease/exonuclease/phosphatase"/>
    <property type="match status" value="1"/>
</dbReference>
<dbReference type="SUPFAM" id="SSF56219">
    <property type="entry name" value="DNase I-like"/>
    <property type="match status" value="1"/>
</dbReference>
<accession>A0AAE4AQG2</accession>
<dbReference type="Proteomes" id="UP001229244">
    <property type="component" value="Unassembled WGS sequence"/>
</dbReference>
<dbReference type="PANTHER" id="PTHR42834:SF1">
    <property type="entry name" value="ENDONUCLEASE_EXONUCLEASE_PHOSPHATASE FAMILY PROTEIN (AFU_ORTHOLOGUE AFUA_3G09210)"/>
    <property type="match status" value="1"/>
</dbReference>
<keyword evidence="3" id="KW-1185">Reference proteome</keyword>
<dbReference type="Pfam" id="PF03372">
    <property type="entry name" value="Exo_endo_phos"/>
    <property type="match status" value="1"/>
</dbReference>
<evidence type="ECO:0000313" key="3">
    <source>
        <dbReference type="Proteomes" id="UP001229244"/>
    </source>
</evidence>
<dbReference type="InterPro" id="IPR036691">
    <property type="entry name" value="Endo/exonu/phosph_ase_sf"/>
</dbReference>
<feature type="domain" description="Endonuclease/exonuclease/phosphatase" evidence="1">
    <location>
        <begin position="5"/>
        <end position="290"/>
    </location>
</feature>
<dbReference type="RefSeq" id="WP_306883836.1">
    <property type="nucleotide sequence ID" value="NZ_JAUSUL010000001.1"/>
</dbReference>
<reference evidence="2" key="1">
    <citation type="submission" date="2023-07" db="EMBL/GenBank/DDBJ databases">
        <title>Genomic Encyclopedia of Type Strains, Phase IV (KMG-IV): sequencing the most valuable type-strain genomes for metagenomic binning, comparative biology and taxonomic classification.</title>
        <authorList>
            <person name="Goeker M."/>
        </authorList>
    </citation>
    <scope>NUCLEOTIDE SEQUENCE</scope>
    <source>
        <strain evidence="2">DSM 21202</strain>
    </source>
</reference>
<sequence>MIRIATFNMESFGGDRPGRDATLERIPVLRARLTSLDADIYCLQEVNAQREPGAESRDLSDLDALVAGTPLADFHHAAAGPGDGLADRHNLVILSRHPIDQSATLMHDRVPPWRLELPMQAGPAEVRFDRPVLKARIALPSGRPLHVFNAHLRAPLAAPIEGEKLSAHTWRTAGGWAAGLSLAALKRMGQALELRLAVDAILDADPDALVAVAGDLNAETTETPLRMLMALPEDTETDALAARALKPVADRIDPDQRFSASHLGRRHLPDHILTSEALAARLIDVRIDNEAVLDDASVPAAFRGSLHAPLSARFDL</sequence>
<dbReference type="AlphaFoldDB" id="A0AAE4AQG2"/>
<gene>
    <name evidence="2" type="ORF">J2S73_000488</name>
</gene>
<keyword evidence="2" id="KW-0540">Nuclease</keyword>
<evidence type="ECO:0000259" key="1">
    <source>
        <dbReference type="Pfam" id="PF03372"/>
    </source>
</evidence>
<organism evidence="2 3">
    <name type="scientific">Amorphus orientalis</name>
    <dbReference type="NCBI Taxonomy" id="649198"/>
    <lineage>
        <taxon>Bacteria</taxon>
        <taxon>Pseudomonadati</taxon>
        <taxon>Pseudomonadota</taxon>
        <taxon>Alphaproteobacteria</taxon>
        <taxon>Hyphomicrobiales</taxon>
        <taxon>Amorphaceae</taxon>
        <taxon>Amorphus</taxon>
    </lineage>
</organism>
<comment type="caution">
    <text evidence="2">The sequence shown here is derived from an EMBL/GenBank/DDBJ whole genome shotgun (WGS) entry which is preliminary data.</text>
</comment>
<name>A0AAE4AQG2_9HYPH</name>
<keyword evidence="2" id="KW-0378">Hydrolase</keyword>
<dbReference type="GO" id="GO:0016787">
    <property type="term" value="F:hydrolase activity"/>
    <property type="evidence" value="ECO:0007669"/>
    <property type="project" value="UniProtKB-KW"/>
</dbReference>
<proteinExistence type="predicted"/>
<dbReference type="GO" id="GO:0004519">
    <property type="term" value="F:endonuclease activity"/>
    <property type="evidence" value="ECO:0007669"/>
    <property type="project" value="UniProtKB-KW"/>
</dbReference>
<keyword evidence="2" id="KW-0255">Endonuclease</keyword>
<dbReference type="PANTHER" id="PTHR42834">
    <property type="entry name" value="ENDONUCLEASE/EXONUCLEASE/PHOSPHATASE FAMILY PROTEIN (AFU_ORTHOLOGUE AFUA_3G09210)"/>
    <property type="match status" value="1"/>
</dbReference>
<dbReference type="EMBL" id="JAUSUL010000001">
    <property type="protein sequence ID" value="MDQ0314051.1"/>
    <property type="molecule type" value="Genomic_DNA"/>
</dbReference>
<dbReference type="InterPro" id="IPR005135">
    <property type="entry name" value="Endo/exonuclease/phosphatase"/>
</dbReference>
<evidence type="ECO:0000313" key="2">
    <source>
        <dbReference type="EMBL" id="MDQ0314051.1"/>
    </source>
</evidence>